<keyword evidence="1" id="KW-0732">Signal</keyword>
<gene>
    <name evidence="2" type="ORF">PSYICH_LOCUS5919</name>
</gene>
<feature type="chain" id="PRO_5040309204" evidence="1">
    <location>
        <begin position="22"/>
        <end position="264"/>
    </location>
</feature>
<evidence type="ECO:0000313" key="3">
    <source>
        <dbReference type="Proteomes" id="UP001153636"/>
    </source>
</evidence>
<dbReference type="AlphaFoldDB" id="A0A9P0CR85"/>
<sequence length="264" mass="30196">MKCNICLSVYLFVFFTETVSGMDPDGIKLTLQELIPMLKDLTLNIKDYKFKIPETWNDYAAGTAEFQKNSISGLETANLDLIEANLLTPKKEKLTQNNITFELTFDKIVIFTDYKLDIALLNTVPLYGSGTFSFGIAEVHIFSNVKFTDKHFRNMRLDDLILKIRIKEYNESYITGFWNNDEVSNYITTEINLVSQFIIWILNLLGEPCIDCVLSNSMEYIINSVIDAKKIYPVYCSCIKENWKESLGGILDGGIFFAKKMLGI</sequence>
<dbReference type="InterPro" id="IPR038606">
    <property type="entry name" value="To_sf"/>
</dbReference>
<organism evidence="2 3">
    <name type="scientific">Psylliodes chrysocephalus</name>
    <dbReference type="NCBI Taxonomy" id="3402493"/>
    <lineage>
        <taxon>Eukaryota</taxon>
        <taxon>Metazoa</taxon>
        <taxon>Ecdysozoa</taxon>
        <taxon>Arthropoda</taxon>
        <taxon>Hexapoda</taxon>
        <taxon>Insecta</taxon>
        <taxon>Pterygota</taxon>
        <taxon>Neoptera</taxon>
        <taxon>Endopterygota</taxon>
        <taxon>Coleoptera</taxon>
        <taxon>Polyphaga</taxon>
        <taxon>Cucujiformia</taxon>
        <taxon>Chrysomeloidea</taxon>
        <taxon>Chrysomelidae</taxon>
        <taxon>Galerucinae</taxon>
        <taxon>Alticini</taxon>
        <taxon>Psylliodes</taxon>
    </lineage>
</organism>
<evidence type="ECO:0000313" key="2">
    <source>
        <dbReference type="EMBL" id="CAH1105113.1"/>
    </source>
</evidence>
<evidence type="ECO:0000256" key="1">
    <source>
        <dbReference type="SAM" id="SignalP"/>
    </source>
</evidence>
<protein>
    <submittedName>
        <fullName evidence="2">Uncharacterized protein</fullName>
    </submittedName>
</protein>
<dbReference type="Gene3D" id="3.15.10.30">
    <property type="entry name" value="Haemolymph juvenile hormone binding protein"/>
    <property type="match status" value="1"/>
</dbReference>
<dbReference type="Pfam" id="PF06585">
    <property type="entry name" value="JHBP"/>
    <property type="match status" value="1"/>
</dbReference>
<dbReference type="EMBL" id="OV651830">
    <property type="protein sequence ID" value="CAH1105113.1"/>
    <property type="molecule type" value="Genomic_DNA"/>
</dbReference>
<reference evidence="2" key="1">
    <citation type="submission" date="2022-01" db="EMBL/GenBank/DDBJ databases">
        <authorList>
            <person name="King R."/>
        </authorList>
    </citation>
    <scope>NUCLEOTIDE SEQUENCE</scope>
</reference>
<dbReference type="Proteomes" id="UP001153636">
    <property type="component" value="Chromosome 18"/>
</dbReference>
<accession>A0A9P0CR85</accession>
<keyword evidence="3" id="KW-1185">Reference proteome</keyword>
<dbReference type="OrthoDB" id="6781046at2759"/>
<proteinExistence type="predicted"/>
<name>A0A9P0CR85_9CUCU</name>
<dbReference type="InterPro" id="IPR010562">
    <property type="entry name" value="Haemolymph_juvenile_hormone-bd"/>
</dbReference>
<feature type="signal peptide" evidence="1">
    <location>
        <begin position="1"/>
        <end position="21"/>
    </location>
</feature>